<protein>
    <submittedName>
        <fullName evidence="3">Uncharacterized protein</fullName>
    </submittedName>
</protein>
<reference evidence="3 4" key="1">
    <citation type="journal article" date="2020" name="BMC Genomics">
        <title>Intraspecific diversification of the crop wild relative Brassica cretica Lam. using demographic model selection.</title>
        <authorList>
            <person name="Kioukis A."/>
            <person name="Michalopoulou V.A."/>
            <person name="Briers L."/>
            <person name="Pirintsos S."/>
            <person name="Studholme D.J."/>
            <person name="Pavlidis P."/>
            <person name="Sarris P.F."/>
        </authorList>
    </citation>
    <scope>NUCLEOTIDE SEQUENCE [LARGE SCALE GENOMIC DNA]</scope>
    <source>
        <strain evidence="4">cv. PFS-1207/04</strain>
    </source>
</reference>
<comment type="caution">
    <text evidence="3">The sequence shown here is derived from an EMBL/GenBank/DDBJ whole genome shotgun (WGS) entry which is preliminary data.</text>
</comment>
<evidence type="ECO:0000256" key="1">
    <source>
        <dbReference type="SAM" id="MobiDB-lite"/>
    </source>
</evidence>
<feature type="region of interest" description="Disordered" evidence="1">
    <location>
        <begin position="1"/>
        <end position="48"/>
    </location>
</feature>
<feature type="transmembrane region" description="Helical" evidence="2">
    <location>
        <begin position="301"/>
        <end position="321"/>
    </location>
</feature>
<gene>
    <name evidence="3" type="ORF">DY000_02049858</name>
</gene>
<keyword evidence="4" id="KW-1185">Reference proteome</keyword>
<name>A0ABQ7F150_BRACR</name>
<dbReference type="EMBL" id="QGKV02000297">
    <property type="protein sequence ID" value="KAF3609718.1"/>
    <property type="molecule type" value="Genomic_DNA"/>
</dbReference>
<evidence type="ECO:0000313" key="3">
    <source>
        <dbReference type="EMBL" id="KAF3609718.1"/>
    </source>
</evidence>
<organism evidence="3 4">
    <name type="scientific">Brassica cretica</name>
    <name type="common">Mustard</name>
    <dbReference type="NCBI Taxonomy" id="69181"/>
    <lineage>
        <taxon>Eukaryota</taxon>
        <taxon>Viridiplantae</taxon>
        <taxon>Streptophyta</taxon>
        <taxon>Embryophyta</taxon>
        <taxon>Tracheophyta</taxon>
        <taxon>Spermatophyta</taxon>
        <taxon>Magnoliopsida</taxon>
        <taxon>eudicotyledons</taxon>
        <taxon>Gunneridae</taxon>
        <taxon>Pentapetalae</taxon>
        <taxon>rosids</taxon>
        <taxon>malvids</taxon>
        <taxon>Brassicales</taxon>
        <taxon>Brassicaceae</taxon>
        <taxon>Brassiceae</taxon>
        <taxon>Brassica</taxon>
    </lineage>
</organism>
<evidence type="ECO:0000256" key="2">
    <source>
        <dbReference type="SAM" id="Phobius"/>
    </source>
</evidence>
<keyword evidence="2" id="KW-1133">Transmembrane helix</keyword>
<keyword evidence="2" id="KW-0472">Membrane</keyword>
<evidence type="ECO:0000313" key="4">
    <source>
        <dbReference type="Proteomes" id="UP000266723"/>
    </source>
</evidence>
<proteinExistence type="predicted"/>
<sequence length="335" mass="37955">MVDPYPSSIRVPCKNDSPLGSGLQRRVPTERGEFEPSALSGEQTENGGCDIPPNKTLICSLRLDFGILMIYWNFSSKSRHFRRLTMVLEILSSCQPMSSFQTYSRFTKSRREVQTVLVPKKVSSLLHYHVLSLQLQSIVQGNSTVPKHSASHPMFSQTHSSRMSAMTTCSGLFRLQIISFDTVMLRSKILTRSNRSLCHPTPLSRLAFEIHLVSLINFDEFRTDRAYFIFKSNQIGLPFLGVAYGSRTSHQNLLVVNNPSVSYWCFNVVFDYQFFCRTIALGIKVKFLHRVLHLAKLDSPLIGYILLCLVMLSIIVVPLSMSPESSAFVVNFYAH</sequence>
<accession>A0ABQ7F150</accession>
<keyword evidence="2" id="KW-0812">Transmembrane</keyword>
<dbReference type="Proteomes" id="UP000266723">
    <property type="component" value="Unassembled WGS sequence"/>
</dbReference>